<dbReference type="PANTHER" id="PTHR12128:SF66">
    <property type="entry name" value="4-HYDROXY-2-OXOGLUTARATE ALDOLASE, MITOCHONDRIAL"/>
    <property type="match status" value="1"/>
</dbReference>
<evidence type="ECO:0000313" key="7">
    <source>
        <dbReference type="EMBL" id="KGN38023.1"/>
    </source>
</evidence>
<accession>A0A0A0JLQ1</accession>
<dbReference type="EMBL" id="AVPK01000003">
    <property type="protein sequence ID" value="KGN38023.1"/>
    <property type="molecule type" value="Genomic_DNA"/>
</dbReference>
<comment type="similarity">
    <text evidence="1 4">Belongs to the DapA family.</text>
</comment>
<protein>
    <submittedName>
        <fullName evidence="7">Glucose dehydrogenase</fullName>
    </submittedName>
</protein>
<proteinExistence type="inferred from homology"/>
<dbReference type="OrthoDB" id="3175637at2"/>
<feature type="active site" description="Schiff-base intermediate with substrate" evidence="5">
    <location>
        <position position="167"/>
    </location>
</feature>
<dbReference type="InterPro" id="IPR020625">
    <property type="entry name" value="Schiff_base-form_aldolases_AS"/>
</dbReference>
<dbReference type="Proteomes" id="UP000030011">
    <property type="component" value="Unassembled WGS sequence"/>
</dbReference>
<dbReference type="SUPFAM" id="SSF51569">
    <property type="entry name" value="Aldolase"/>
    <property type="match status" value="1"/>
</dbReference>
<evidence type="ECO:0000256" key="3">
    <source>
        <dbReference type="ARBA" id="ARBA00023270"/>
    </source>
</evidence>
<keyword evidence="2 4" id="KW-0456">Lyase</keyword>
<dbReference type="GO" id="GO:0044281">
    <property type="term" value="P:small molecule metabolic process"/>
    <property type="evidence" value="ECO:0007669"/>
    <property type="project" value="UniProtKB-ARBA"/>
</dbReference>
<dbReference type="InterPro" id="IPR002220">
    <property type="entry name" value="DapA-like"/>
</dbReference>
<dbReference type="PROSITE" id="PS00666">
    <property type="entry name" value="DHDPS_2"/>
    <property type="match status" value="1"/>
</dbReference>
<dbReference type="AlphaFoldDB" id="A0A0A0JLQ1"/>
<organism evidence="7 8">
    <name type="scientific">Knoellia subterranea KCTC 19937</name>
    <dbReference type="NCBI Taxonomy" id="1385521"/>
    <lineage>
        <taxon>Bacteria</taxon>
        <taxon>Bacillati</taxon>
        <taxon>Actinomycetota</taxon>
        <taxon>Actinomycetes</taxon>
        <taxon>Micrococcales</taxon>
        <taxon>Intrasporangiaceae</taxon>
        <taxon>Knoellia</taxon>
    </lineage>
</organism>
<dbReference type="eggNOG" id="COG0329">
    <property type="taxonomic scope" value="Bacteria"/>
</dbReference>
<reference evidence="7 8" key="1">
    <citation type="submission" date="2013-08" db="EMBL/GenBank/DDBJ databases">
        <title>The genome sequence of Knoellia subterranea.</title>
        <authorList>
            <person name="Zhu W."/>
            <person name="Wang G."/>
        </authorList>
    </citation>
    <scope>NUCLEOTIDE SEQUENCE [LARGE SCALE GENOMIC DNA]</scope>
    <source>
        <strain evidence="7 8">KCTC 19937</strain>
    </source>
</reference>
<name>A0A0A0JLQ1_9MICO</name>
<evidence type="ECO:0000313" key="8">
    <source>
        <dbReference type="Proteomes" id="UP000030011"/>
    </source>
</evidence>
<dbReference type="PRINTS" id="PR00146">
    <property type="entry name" value="DHPICSNTHASE"/>
</dbReference>
<dbReference type="PIRSF" id="PIRSF001365">
    <property type="entry name" value="DHDPS"/>
    <property type="match status" value="1"/>
</dbReference>
<keyword evidence="3" id="KW-0704">Schiff base</keyword>
<evidence type="ECO:0000256" key="1">
    <source>
        <dbReference type="ARBA" id="ARBA00007592"/>
    </source>
</evidence>
<dbReference type="STRING" id="1385521.N803_09570"/>
<dbReference type="Gene3D" id="3.20.20.70">
    <property type="entry name" value="Aldolase class I"/>
    <property type="match status" value="1"/>
</dbReference>
<evidence type="ECO:0000256" key="4">
    <source>
        <dbReference type="PIRNR" id="PIRNR001365"/>
    </source>
</evidence>
<feature type="active site" description="Proton donor/acceptor" evidence="5">
    <location>
        <position position="139"/>
    </location>
</feature>
<dbReference type="SMART" id="SM01130">
    <property type="entry name" value="DHDPS"/>
    <property type="match status" value="1"/>
</dbReference>
<dbReference type="RefSeq" id="WP_035903472.1">
    <property type="nucleotide sequence ID" value="NZ_AVPK01000003.1"/>
</dbReference>
<dbReference type="Pfam" id="PF00701">
    <property type="entry name" value="DHDPS"/>
    <property type="match status" value="1"/>
</dbReference>
<dbReference type="InterPro" id="IPR013785">
    <property type="entry name" value="Aldolase_TIM"/>
</dbReference>
<comment type="caution">
    <text evidence="7">The sequence shown here is derived from an EMBL/GenBank/DDBJ whole genome shotgun (WGS) entry which is preliminary data.</text>
</comment>
<sequence>MTTPTPRFSGVVPPTVTPLLEGGGVDVASLERLVEQQLAAGVHGLFALGSSGETVFLTDADRDRALEVIVKTAGGQVPVIAGAIEPTTPRVFERVRAAERLGADAIVATAPFYAIVGPHEVERHFRAIGEATELPLLAYDIPVCVKVKLSVDLLVNLAADGVIAGIKDSSGDDVAFRQLLLRVRDEVPGADFTALTGHEVVVDGMMLAGASGSVPGLGNVDPEGYVRLHEACVSGNWTAARAEQDRLTRLFRIVDAPDPATTTGATRGVGAFKTALMLLGVLSSNAVSLPMRPLNDAETGRIRDVLVEAGLL</sequence>
<dbReference type="GO" id="GO:0008840">
    <property type="term" value="F:4-hydroxy-tetrahydrodipicolinate synthase activity"/>
    <property type="evidence" value="ECO:0007669"/>
    <property type="project" value="TreeGrafter"/>
</dbReference>
<evidence type="ECO:0000256" key="6">
    <source>
        <dbReference type="PIRSR" id="PIRSR001365-2"/>
    </source>
</evidence>
<dbReference type="CDD" id="cd00408">
    <property type="entry name" value="DHDPS-like"/>
    <property type="match status" value="1"/>
</dbReference>
<dbReference type="PANTHER" id="PTHR12128">
    <property type="entry name" value="DIHYDRODIPICOLINATE SYNTHASE"/>
    <property type="match status" value="1"/>
</dbReference>
<gene>
    <name evidence="7" type="ORF">N803_09570</name>
</gene>
<evidence type="ECO:0000256" key="2">
    <source>
        <dbReference type="ARBA" id="ARBA00023239"/>
    </source>
</evidence>
<evidence type="ECO:0000256" key="5">
    <source>
        <dbReference type="PIRSR" id="PIRSR001365-1"/>
    </source>
</evidence>
<feature type="binding site" evidence="6">
    <location>
        <position position="214"/>
    </location>
    <ligand>
        <name>pyruvate</name>
        <dbReference type="ChEBI" id="CHEBI:15361"/>
    </ligand>
</feature>
<keyword evidence="8" id="KW-1185">Reference proteome</keyword>